<dbReference type="OrthoDB" id="5961158at2759"/>
<organism evidence="4 5">
    <name type="scientific">Desmophyllum pertusum</name>
    <dbReference type="NCBI Taxonomy" id="174260"/>
    <lineage>
        <taxon>Eukaryota</taxon>
        <taxon>Metazoa</taxon>
        <taxon>Cnidaria</taxon>
        <taxon>Anthozoa</taxon>
        <taxon>Hexacorallia</taxon>
        <taxon>Scleractinia</taxon>
        <taxon>Caryophylliina</taxon>
        <taxon>Caryophylliidae</taxon>
        <taxon>Desmophyllum</taxon>
    </lineage>
</organism>
<evidence type="ECO:0000313" key="5">
    <source>
        <dbReference type="Proteomes" id="UP001163046"/>
    </source>
</evidence>
<evidence type="ECO:0000256" key="2">
    <source>
        <dbReference type="ARBA" id="ARBA00023157"/>
    </source>
</evidence>
<evidence type="ECO:0000256" key="1">
    <source>
        <dbReference type="ARBA" id="ARBA00022729"/>
    </source>
</evidence>
<dbReference type="InterPro" id="IPR036179">
    <property type="entry name" value="Ig-like_dom_sf"/>
</dbReference>
<dbReference type="InterPro" id="IPR003609">
    <property type="entry name" value="Pan_app"/>
</dbReference>
<dbReference type="InterPro" id="IPR013098">
    <property type="entry name" value="Ig_I-set"/>
</dbReference>
<proteinExistence type="predicted"/>
<feature type="domain" description="Ig-like" evidence="3">
    <location>
        <begin position="1"/>
        <end position="80"/>
    </location>
</feature>
<name>A0A9W9YVT3_9CNID</name>
<evidence type="ECO:0000259" key="3">
    <source>
        <dbReference type="PROSITE" id="PS50835"/>
    </source>
</evidence>
<dbReference type="SUPFAM" id="SSF48726">
    <property type="entry name" value="Immunoglobulin"/>
    <property type="match status" value="1"/>
</dbReference>
<dbReference type="Gene3D" id="3.50.4.10">
    <property type="entry name" value="Hepatocyte Growth Factor"/>
    <property type="match status" value="1"/>
</dbReference>
<dbReference type="Gene3D" id="2.60.40.10">
    <property type="entry name" value="Immunoglobulins"/>
    <property type="match status" value="1"/>
</dbReference>
<dbReference type="InterPro" id="IPR013783">
    <property type="entry name" value="Ig-like_fold"/>
</dbReference>
<dbReference type="SMART" id="SM00408">
    <property type="entry name" value="IGc2"/>
    <property type="match status" value="1"/>
</dbReference>
<dbReference type="InterPro" id="IPR003599">
    <property type="entry name" value="Ig_sub"/>
</dbReference>
<evidence type="ECO:0000313" key="4">
    <source>
        <dbReference type="EMBL" id="KAJ7370382.1"/>
    </source>
</evidence>
<dbReference type="InterPro" id="IPR007110">
    <property type="entry name" value="Ig-like_dom"/>
</dbReference>
<accession>A0A9W9YVT3</accession>
<dbReference type="CDD" id="cd01099">
    <property type="entry name" value="PAN_AP_HGF"/>
    <property type="match status" value="1"/>
</dbReference>
<keyword evidence="5" id="KW-1185">Reference proteome</keyword>
<protein>
    <recommendedName>
        <fullName evidence="3">Ig-like domain-containing protein</fullName>
    </recommendedName>
</protein>
<dbReference type="SMART" id="SM00409">
    <property type="entry name" value="IG"/>
    <property type="match status" value="1"/>
</dbReference>
<dbReference type="SUPFAM" id="SSF57414">
    <property type="entry name" value="Hairpin loop containing domain-like"/>
    <property type="match status" value="1"/>
</dbReference>
<dbReference type="Pfam" id="PF07679">
    <property type="entry name" value="I-set"/>
    <property type="match status" value="1"/>
</dbReference>
<dbReference type="Pfam" id="PF00024">
    <property type="entry name" value="PAN_1"/>
    <property type="match status" value="1"/>
</dbReference>
<sequence>MTGRSGSNQTVHVGEALELRCDALEGKAVRWSKDGAVLQTKTAGYGTSLLISSAQQSDEGIYTCDIINSAGRIQTSHDVTLKVEDPNFLCSTFKGDYKTNSIWKRWSVLPVNYHRAFHEGKWFRADRGSAMPNSCVLQQSCGVQAPGWLNGQNPSRETGIMHGQVCFNFRKDCCYYSLPVQIKKCSDFFVYKLREVYPVIPGQYCFTTNTLEFVDQLHNVMYTSSKADHMLTGHVMASEKSVGSSLQCMQYCANMASGQCKSYNHNKVTGECQLNNETGRQEIDDTKMTDGYNHYYISRSDPIRLP</sequence>
<dbReference type="Pfam" id="PF23283">
    <property type="entry name" value="D8C_UMOD"/>
    <property type="match status" value="1"/>
</dbReference>
<reference evidence="4" key="1">
    <citation type="submission" date="2023-01" db="EMBL/GenBank/DDBJ databases">
        <title>Genome assembly of the deep-sea coral Lophelia pertusa.</title>
        <authorList>
            <person name="Herrera S."/>
            <person name="Cordes E."/>
        </authorList>
    </citation>
    <scope>NUCLEOTIDE SEQUENCE</scope>
    <source>
        <strain evidence="4">USNM1676648</strain>
        <tissue evidence="4">Polyp</tissue>
    </source>
</reference>
<keyword evidence="2" id="KW-1015">Disulfide bond</keyword>
<dbReference type="PROSITE" id="PS50835">
    <property type="entry name" value="IG_LIKE"/>
    <property type="match status" value="1"/>
</dbReference>
<dbReference type="AlphaFoldDB" id="A0A9W9YVT3"/>
<dbReference type="InterPro" id="IPR057774">
    <property type="entry name" value="D8C_UMOD/GP2/OIT3-like"/>
</dbReference>
<gene>
    <name evidence="4" type="ORF">OS493_032558</name>
</gene>
<dbReference type="Proteomes" id="UP001163046">
    <property type="component" value="Unassembled WGS sequence"/>
</dbReference>
<keyword evidence="1" id="KW-0732">Signal</keyword>
<dbReference type="InterPro" id="IPR003598">
    <property type="entry name" value="Ig_sub2"/>
</dbReference>
<dbReference type="EMBL" id="MU826866">
    <property type="protein sequence ID" value="KAJ7370382.1"/>
    <property type="molecule type" value="Genomic_DNA"/>
</dbReference>
<comment type="caution">
    <text evidence="4">The sequence shown here is derived from an EMBL/GenBank/DDBJ whole genome shotgun (WGS) entry which is preliminary data.</text>
</comment>